<feature type="compositionally biased region" description="Basic and acidic residues" evidence="1">
    <location>
        <begin position="293"/>
        <end position="304"/>
    </location>
</feature>
<feature type="compositionally biased region" description="Polar residues" evidence="1">
    <location>
        <begin position="270"/>
        <end position="292"/>
    </location>
</feature>
<keyword evidence="2" id="KW-1133">Transmembrane helix</keyword>
<dbReference type="InParanoid" id="A0A286U672"/>
<dbReference type="AlphaFoldDB" id="A0A286U672"/>
<feature type="region of interest" description="Disordered" evidence="1">
    <location>
        <begin position="259"/>
        <end position="309"/>
    </location>
</feature>
<feature type="region of interest" description="Disordered" evidence="1">
    <location>
        <begin position="659"/>
        <end position="704"/>
    </location>
</feature>
<feature type="transmembrane region" description="Helical" evidence="2">
    <location>
        <begin position="35"/>
        <end position="58"/>
    </location>
</feature>
<feature type="region of interest" description="Disordered" evidence="1">
    <location>
        <begin position="721"/>
        <end position="829"/>
    </location>
</feature>
<proteinExistence type="predicted"/>
<organism evidence="3 4">
    <name type="scientific">Pyrrhoderma noxium</name>
    <dbReference type="NCBI Taxonomy" id="2282107"/>
    <lineage>
        <taxon>Eukaryota</taxon>
        <taxon>Fungi</taxon>
        <taxon>Dikarya</taxon>
        <taxon>Basidiomycota</taxon>
        <taxon>Agaricomycotina</taxon>
        <taxon>Agaricomycetes</taxon>
        <taxon>Hymenochaetales</taxon>
        <taxon>Hymenochaetaceae</taxon>
        <taxon>Pyrrhoderma</taxon>
    </lineage>
</organism>
<feature type="compositionally biased region" description="Basic and acidic residues" evidence="1">
    <location>
        <begin position="816"/>
        <end position="829"/>
    </location>
</feature>
<accession>A0A286U672</accession>
<protein>
    <submittedName>
        <fullName evidence="3">Uncharacterized protein</fullName>
    </submittedName>
</protein>
<feature type="compositionally biased region" description="Low complexity" evidence="1">
    <location>
        <begin position="659"/>
        <end position="679"/>
    </location>
</feature>
<keyword evidence="2" id="KW-0812">Transmembrane</keyword>
<keyword evidence="2" id="KW-0472">Membrane</keyword>
<feature type="compositionally biased region" description="Basic and acidic residues" evidence="1">
    <location>
        <begin position="195"/>
        <end position="207"/>
    </location>
</feature>
<feature type="region of interest" description="Disordered" evidence="1">
    <location>
        <begin position="161"/>
        <end position="225"/>
    </location>
</feature>
<dbReference type="Proteomes" id="UP000217199">
    <property type="component" value="Unassembled WGS sequence"/>
</dbReference>
<feature type="compositionally biased region" description="Acidic residues" evidence="1">
    <location>
        <begin position="724"/>
        <end position="735"/>
    </location>
</feature>
<feature type="compositionally biased region" description="Basic residues" evidence="1">
    <location>
        <begin position="163"/>
        <end position="182"/>
    </location>
</feature>
<feature type="compositionally biased region" description="Basic and acidic residues" evidence="1">
    <location>
        <begin position="777"/>
        <end position="787"/>
    </location>
</feature>
<reference evidence="3 4" key="1">
    <citation type="journal article" date="2017" name="Mol. Ecol.">
        <title>Comparative and population genomic landscape of Phellinus noxius: A hypervariable fungus causing root rot in trees.</title>
        <authorList>
            <person name="Chung C.L."/>
            <person name="Lee T.J."/>
            <person name="Akiba M."/>
            <person name="Lee H.H."/>
            <person name="Kuo T.H."/>
            <person name="Liu D."/>
            <person name="Ke H.M."/>
            <person name="Yokoi T."/>
            <person name="Roa M.B."/>
            <person name="Lu M.J."/>
            <person name="Chang Y.Y."/>
            <person name="Ann P.J."/>
            <person name="Tsai J.N."/>
            <person name="Chen C.Y."/>
            <person name="Tzean S.S."/>
            <person name="Ota Y."/>
            <person name="Hattori T."/>
            <person name="Sahashi N."/>
            <person name="Liou R.F."/>
            <person name="Kikuchi T."/>
            <person name="Tsai I.J."/>
        </authorList>
    </citation>
    <scope>NUCLEOTIDE SEQUENCE [LARGE SCALE GENOMIC DNA]</scope>
    <source>
        <strain evidence="3 4">FFPRI411160</strain>
    </source>
</reference>
<evidence type="ECO:0000313" key="3">
    <source>
        <dbReference type="EMBL" id="PAV15052.1"/>
    </source>
</evidence>
<feature type="compositionally biased region" description="Basic and acidic residues" evidence="1">
    <location>
        <begin position="742"/>
        <end position="758"/>
    </location>
</feature>
<dbReference type="OrthoDB" id="3269561at2759"/>
<comment type="caution">
    <text evidence="3">The sequence shown here is derived from an EMBL/GenBank/DDBJ whole genome shotgun (WGS) entry which is preliminary data.</text>
</comment>
<evidence type="ECO:0000313" key="4">
    <source>
        <dbReference type="Proteomes" id="UP000217199"/>
    </source>
</evidence>
<evidence type="ECO:0000256" key="2">
    <source>
        <dbReference type="SAM" id="Phobius"/>
    </source>
</evidence>
<dbReference type="EMBL" id="NBII01000011">
    <property type="protein sequence ID" value="PAV15052.1"/>
    <property type="molecule type" value="Genomic_DNA"/>
</dbReference>
<keyword evidence="4" id="KW-1185">Reference proteome</keyword>
<evidence type="ECO:0000256" key="1">
    <source>
        <dbReference type="SAM" id="MobiDB-lite"/>
    </source>
</evidence>
<gene>
    <name evidence="3" type="ORF">PNOK_0960500</name>
</gene>
<sequence>MLGYYTNPKSSGLGLDKMIKRSMEDSHDSGSNKGISIGVPLACVAFLLIVLVLAKVFYLNHRKIQTIHEIPVLHSPLPEDYSLENACTQYSARTSHTSKISDMQSTLGSATRRISGNANISSSTSDAYPSHKRQSSTQGILVGLLGSPDWEASIQRQLSDHQRRVKRESRHKSTMNSVKRHTWHSERSNATSRYETAHTHLDAGNSDRRKKSLSQQSQKYLQAHDNSRLPYVSSFGELDVLEHRKKRRRTLDVVSKDQRVSYKRNRTNRNESLSTTPSGTNLIDSRDSSPNINEDHYSTAREHPLVSSSPRAQDINFHLQVTDYSELSPEANNDNVSLGSHSAYTEDMNIQSPSINLSQTYNPMNSSAESSFISSWSNLPKFPQPPVTPDFHGPSTPQPPEFTRVNTVQIASPSLGENFYEQFGSFSMNNNNFTGFDKKIGLGFMKNNELGTLDGNHNAEVNMAPESEFGWSSYSENTLSSSGIQHSLISPLPWMNNNNFALNPFCNPGYGNLSFPFQGPFSVQQPYDNEQSVGVSANPYYDAMNSQENSQIALSKEDQQQPIPEFSRSSRSSFNMNLLNRHHARVLMHVPFSLVPPPPAYLRSSRLIEAASEGESWAIKRLSMSEDTMSARRGLSQSASLTALTLSVPIRPSPLRRVVSMSSASESPVSSRSAHSPNSEWVNRGGDEGRQVVGNLRGRKKSGRMYGEDLSRRYATYESSLFYDPEDEESDDEELVYSQPYNRDKSTLGKSRSMDHFVNHPQASSSGVWESSGMLEAGERVVGVDDSRDGDDDSSDSSDSDGVWESVQASVRSRSRREERDGTWRRNMV</sequence>
<name>A0A286U672_9AGAM</name>
<feature type="compositionally biased region" description="Acidic residues" evidence="1">
    <location>
        <begin position="788"/>
        <end position="799"/>
    </location>
</feature>